<evidence type="ECO:0000313" key="2">
    <source>
        <dbReference type="EMBL" id="PWB06577.1"/>
    </source>
</evidence>
<gene>
    <name evidence="2" type="ORF">C5O25_09890</name>
</gene>
<feature type="region of interest" description="Disordered" evidence="1">
    <location>
        <begin position="90"/>
        <end position="109"/>
    </location>
</feature>
<proteinExistence type="predicted"/>
<comment type="caution">
    <text evidence="2">The sequence shown here is derived from an EMBL/GenBank/DDBJ whole genome shotgun (WGS) entry which is preliminary data.</text>
</comment>
<dbReference type="GeneID" id="93423757"/>
<organism evidence="2 3">
    <name type="scientific">Paramuribaculum intestinale</name>
    <dbReference type="NCBI Taxonomy" id="2094151"/>
    <lineage>
        <taxon>Bacteria</taxon>
        <taxon>Pseudomonadati</taxon>
        <taxon>Bacteroidota</taxon>
        <taxon>Bacteroidia</taxon>
        <taxon>Bacteroidales</taxon>
        <taxon>Muribaculaceae</taxon>
        <taxon>Paramuribaculum</taxon>
    </lineage>
</organism>
<name>A0A2V1IWC2_9BACT</name>
<keyword evidence="3" id="KW-1185">Reference proteome</keyword>
<feature type="compositionally biased region" description="Polar residues" evidence="1">
    <location>
        <begin position="34"/>
        <end position="44"/>
    </location>
</feature>
<evidence type="ECO:0000313" key="3">
    <source>
        <dbReference type="Proteomes" id="UP000244925"/>
    </source>
</evidence>
<accession>A0A2V1IWC2</accession>
<evidence type="ECO:0000256" key="1">
    <source>
        <dbReference type="SAM" id="MobiDB-lite"/>
    </source>
</evidence>
<feature type="region of interest" description="Disordered" evidence="1">
    <location>
        <begin position="25"/>
        <end position="56"/>
    </location>
</feature>
<dbReference type="RefSeq" id="WP_107036582.1">
    <property type="nucleotide sequence ID" value="NZ_CP098825.1"/>
</dbReference>
<dbReference type="Proteomes" id="UP000244925">
    <property type="component" value="Unassembled WGS sequence"/>
</dbReference>
<sequence length="237" mass="26175">MEVLLIVALLASNIYLIGKVLKKPAEKHPPAPATNSEETPSPALSGSDDDSLVGRSHYDMDRLNALIDAKVNSRVDEKVDEIVTRIRTELTSPEDVGLPPEEPAQPEPEKTIPQERLDEVFTHHTVGESFGDAPEITERQTGGQDFKALESAVRVAKDEPHTPEEAAAAKETLKEIQGTVIEERLSLDPKVRTRILSIIYGDEDEPLTKEVIAKKKVVYSKTIDTVDIDRINLNILT</sequence>
<reference evidence="3" key="1">
    <citation type="submission" date="2018-02" db="EMBL/GenBank/DDBJ databases">
        <authorList>
            <person name="Clavel T."/>
            <person name="Strowig T."/>
        </authorList>
    </citation>
    <scope>NUCLEOTIDE SEQUENCE [LARGE SCALE GENOMIC DNA]</scope>
    <source>
        <strain evidence="3">DSM 100764</strain>
    </source>
</reference>
<dbReference type="EMBL" id="PUBV01000022">
    <property type="protein sequence ID" value="PWB06577.1"/>
    <property type="molecule type" value="Genomic_DNA"/>
</dbReference>
<dbReference type="AlphaFoldDB" id="A0A2V1IWC2"/>
<protein>
    <submittedName>
        <fullName evidence="2">Uncharacterized protein</fullName>
    </submittedName>
</protein>